<dbReference type="RefSeq" id="WP_253745303.1">
    <property type="nucleotide sequence ID" value="NZ_BAABKA010000067.1"/>
</dbReference>
<sequence length="88" mass="9678">MDDDYRPFARTDLAVAALSHARDLEHPAAFNHGMRSHLYGRFIGEEQGQRPGVDGQALAEPHKAPPFTLPGELLRRHPARTGPPGSSR</sequence>
<dbReference type="EMBL" id="JAMZEB010000002">
    <property type="protein sequence ID" value="MCP2358211.1"/>
    <property type="molecule type" value="Genomic_DNA"/>
</dbReference>
<gene>
    <name evidence="2" type="ORF">HD597_005231</name>
</gene>
<proteinExistence type="predicted"/>
<dbReference type="Proteomes" id="UP001139648">
    <property type="component" value="Unassembled WGS sequence"/>
</dbReference>
<dbReference type="AlphaFoldDB" id="A0A9X2K617"/>
<protein>
    <submittedName>
        <fullName evidence="2">Uncharacterized protein</fullName>
    </submittedName>
</protein>
<organism evidence="2 3">
    <name type="scientific">Nonomuraea thailandensis</name>
    <dbReference type="NCBI Taxonomy" id="1188745"/>
    <lineage>
        <taxon>Bacteria</taxon>
        <taxon>Bacillati</taxon>
        <taxon>Actinomycetota</taxon>
        <taxon>Actinomycetes</taxon>
        <taxon>Streptosporangiales</taxon>
        <taxon>Streptosporangiaceae</taxon>
        <taxon>Nonomuraea</taxon>
    </lineage>
</organism>
<evidence type="ECO:0000256" key="1">
    <source>
        <dbReference type="SAM" id="MobiDB-lite"/>
    </source>
</evidence>
<evidence type="ECO:0000313" key="2">
    <source>
        <dbReference type="EMBL" id="MCP2358211.1"/>
    </source>
</evidence>
<comment type="caution">
    <text evidence="2">The sequence shown here is derived from an EMBL/GenBank/DDBJ whole genome shotgun (WGS) entry which is preliminary data.</text>
</comment>
<evidence type="ECO:0000313" key="3">
    <source>
        <dbReference type="Proteomes" id="UP001139648"/>
    </source>
</evidence>
<keyword evidence="3" id="KW-1185">Reference proteome</keyword>
<feature type="region of interest" description="Disordered" evidence="1">
    <location>
        <begin position="46"/>
        <end position="88"/>
    </location>
</feature>
<reference evidence="2" key="1">
    <citation type="submission" date="2022-06" db="EMBL/GenBank/DDBJ databases">
        <title>Sequencing the genomes of 1000 actinobacteria strains.</title>
        <authorList>
            <person name="Klenk H.-P."/>
        </authorList>
    </citation>
    <scope>NUCLEOTIDE SEQUENCE</scope>
    <source>
        <strain evidence="2">DSM 46694</strain>
    </source>
</reference>
<name>A0A9X2K617_9ACTN</name>
<accession>A0A9X2K617</accession>